<proteinExistence type="predicted"/>
<feature type="domain" description="Histidine kinase" evidence="8">
    <location>
        <begin position="681"/>
        <end position="771"/>
    </location>
</feature>
<protein>
    <recommendedName>
        <fullName evidence="2">histidine kinase</fullName>
        <ecNumber evidence="2">2.7.13.3</ecNumber>
    </recommendedName>
</protein>
<evidence type="ECO:0000256" key="7">
    <source>
        <dbReference type="SAM" id="Phobius"/>
    </source>
</evidence>
<evidence type="ECO:0000256" key="6">
    <source>
        <dbReference type="SAM" id="MobiDB-lite"/>
    </source>
</evidence>
<feature type="region of interest" description="Disordered" evidence="6">
    <location>
        <begin position="719"/>
        <end position="738"/>
    </location>
</feature>
<dbReference type="SMART" id="SM00387">
    <property type="entry name" value="HATPase_c"/>
    <property type="match status" value="1"/>
</dbReference>
<dbReference type="EC" id="2.7.13.3" evidence="2"/>
<keyword evidence="7" id="KW-0812">Transmembrane</keyword>
<comment type="catalytic activity">
    <reaction evidence="1">
        <text>ATP + protein L-histidine = ADP + protein N-phospho-L-histidine.</text>
        <dbReference type="EC" id="2.7.13.3"/>
    </reaction>
</comment>
<dbReference type="InterPro" id="IPR050482">
    <property type="entry name" value="Sensor_HK_TwoCompSys"/>
</dbReference>
<evidence type="ECO:0000256" key="3">
    <source>
        <dbReference type="ARBA" id="ARBA00022679"/>
    </source>
</evidence>
<organism evidence="9 10">
    <name type="scientific">Caenimonas koreensis DSM 17982</name>
    <dbReference type="NCBI Taxonomy" id="1121255"/>
    <lineage>
        <taxon>Bacteria</taxon>
        <taxon>Pseudomonadati</taxon>
        <taxon>Pseudomonadota</taxon>
        <taxon>Betaproteobacteria</taxon>
        <taxon>Burkholderiales</taxon>
        <taxon>Comamonadaceae</taxon>
        <taxon>Caenimonas</taxon>
    </lineage>
</organism>
<dbReference type="PANTHER" id="PTHR24421:SF10">
    <property type="entry name" value="NITRATE_NITRITE SENSOR PROTEIN NARQ"/>
    <property type="match status" value="1"/>
</dbReference>
<dbReference type="InterPro" id="IPR005467">
    <property type="entry name" value="His_kinase_dom"/>
</dbReference>
<evidence type="ECO:0000259" key="8">
    <source>
        <dbReference type="PROSITE" id="PS50109"/>
    </source>
</evidence>
<dbReference type="InterPro" id="IPR036890">
    <property type="entry name" value="HATPase_C_sf"/>
</dbReference>
<sequence>MRDLHLQCQLDRAQVFVHRAAQMSQASVVGWCERMTQNQGMGFQIAGGATLIVGPNRTWRLALASVLLALCAVGSLYRALSEPSLGWRFAAGSNGEVVAQATESASPPRLRGVTRISATTSSAEKLAVDLTPQIVIESAGIHNDYETQDAFFAAQQQLWRIVHSPAVEIEHEGGITTATPHARGIDELGPRFWFPWVVALLSLSVGLAIWVYRPASSASWCYLVASAGYAFGMLCTSTWGARLLTQPPQGWPELHVASHIGSFMTQAGLCTLLWLHPRRLGGNWMPWALVVVALVSAAAEVGRWVPTISIAFRMPIVLMALLLWVILLMQWRACRDDAGQRAQLKWFALLLVMGLSTTFIAYAFGATGRVVDVPQNYGLGTVALIFLGLVPMVTRVGIFQLEAWWPRAWLWFLGGMLVIALDLALIVTLDIGSENAIALSLAVAGWLYFPLRQLVWRRMSQGALPGTRDVLPQILEIVTHGQSERAVLNQKWRQLWDTLFQPSRMIAAGAGSPALTHEPIAQGIAEEGRVLVVPACGPLEMLQLELPERGARLFNPADLRRATEISGLVKQGLESNEAFDRGARQERQRIASDLHDDLGAKLLTIAQASGSDRVAGMARQALDEMRLSVRGLTGDAALAANVFADWRAEAVTRLAAAGLQVQWQADDPPADLTLPARTHVQLTRVLREAVSNVIRHSAASTCRVRIACDGGRIQLEVSDDGHGIGDTKPKGDHGNGLPGIERRIRLLDGSFTLGRADMGGVMLRAEVPLASQISKDAIQ</sequence>
<feature type="compositionally biased region" description="Basic and acidic residues" evidence="6">
    <location>
        <begin position="719"/>
        <end position="733"/>
    </location>
</feature>
<name>A0A844B6B2_9BURK</name>
<evidence type="ECO:0000256" key="2">
    <source>
        <dbReference type="ARBA" id="ARBA00012438"/>
    </source>
</evidence>
<feature type="transmembrane region" description="Helical" evidence="7">
    <location>
        <begin position="193"/>
        <end position="212"/>
    </location>
</feature>
<feature type="transmembrane region" description="Helical" evidence="7">
    <location>
        <begin position="219"/>
        <end position="244"/>
    </location>
</feature>
<evidence type="ECO:0000256" key="5">
    <source>
        <dbReference type="ARBA" id="ARBA00023012"/>
    </source>
</evidence>
<feature type="transmembrane region" description="Helical" evidence="7">
    <location>
        <begin position="256"/>
        <end position="275"/>
    </location>
</feature>
<dbReference type="OrthoDB" id="8697484at2"/>
<dbReference type="AlphaFoldDB" id="A0A844B6B2"/>
<dbReference type="PROSITE" id="PS50109">
    <property type="entry name" value="HIS_KIN"/>
    <property type="match status" value="1"/>
</dbReference>
<dbReference type="Proteomes" id="UP000487350">
    <property type="component" value="Unassembled WGS sequence"/>
</dbReference>
<feature type="transmembrane region" description="Helical" evidence="7">
    <location>
        <begin position="287"/>
        <end position="305"/>
    </location>
</feature>
<evidence type="ECO:0000256" key="1">
    <source>
        <dbReference type="ARBA" id="ARBA00000085"/>
    </source>
</evidence>
<dbReference type="CDD" id="cd16917">
    <property type="entry name" value="HATPase_UhpB-NarQ-NarX-like"/>
    <property type="match status" value="1"/>
</dbReference>
<dbReference type="Gene3D" id="3.30.565.10">
    <property type="entry name" value="Histidine kinase-like ATPase, C-terminal domain"/>
    <property type="match status" value="1"/>
</dbReference>
<dbReference type="Pfam" id="PF02518">
    <property type="entry name" value="HATPase_c"/>
    <property type="match status" value="1"/>
</dbReference>
<evidence type="ECO:0000313" key="10">
    <source>
        <dbReference type="Proteomes" id="UP000487350"/>
    </source>
</evidence>
<keyword evidence="3" id="KW-0808">Transferase</keyword>
<feature type="transmembrane region" description="Helical" evidence="7">
    <location>
        <begin position="346"/>
        <end position="365"/>
    </location>
</feature>
<keyword evidence="7" id="KW-1133">Transmembrane helix</keyword>
<keyword evidence="4" id="KW-0418">Kinase</keyword>
<accession>A0A844B6B2</accession>
<feature type="transmembrane region" description="Helical" evidence="7">
    <location>
        <begin position="410"/>
        <end position="429"/>
    </location>
</feature>
<dbReference type="GO" id="GO:0004673">
    <property type="term" value="F:protein histidine kinase activity"/>
    <property type="evidence" value="ECO:0007669"/>
    <property type="project" value="UniProtKB-EC"/>
</dbReference>
<evidence type="ECO:0000256" key="4">
    <source>
        <dbReference type="ARBA" id="ARBA00022777"/>
    </source>
</evidence>
<gene>
    <name evidence="9" type="ORF">GHT07_07090</name>
</gene>
<reference evidence="9 10" key="1">
    <citation type="submission" date="2019-11" db="EMBL/GenBank/DDBJ databases">
        <title>Caenimonas koreensis gen. nov., sp. nov., isolated from activated sludge.</title>
        <authorList>
            <person name="Seung H.R."/>
        </authorList>
    </citation>
    <scope>NUCLEOTIDE SEQUENCE [LARGE SCALE GENOMIC DNA]</scope>
    <source>
        <strain evidence="9 10">EMB320</strain>
    </source>
</reference>
<comment type="caution">
    <text evidence="9">The sequence shown here is derived from an EMBL/GenBank/DDBJ whole genome shotgun (WGS) entry which is preliminary data.</text>
</comment>
<evidence type="ECO:0000313" key="9">
    <source>
        <dbReference type="EMBL" id="MRD47037.1"/>
    </source>
</evidence>
<dbReference type="SUPFAM" id="SSF55874">
    <property type="entry name" value="ATPase domain of HSP90 chaperone/DNA topoisomerase II/histidine kinase"/>
    <property type="match status" value="1"/>
</dbReference>
<dbReference type="EMBL" id="WJBU01000006">
    <property type="protein sequence ID" value="MRD47037.1"/>
    <property type="molecule type" value="Genomic_DNA"/>
</dbReference>
<keyword evidence="7" id="KW-0472">Membrane</keyword>
<keyword evidence="10" id="KW-1185">Reference proteome</keyword>
<dbReference type="InterPro" id="IPR003594">
    <property type="entry name" value="HATPase_dom"/>
</dbReference>
<dbReference type="PANTHER" id="PTHR24421">
    <property type="entry name" value="NITRATE/NITRITE SENSOR PROTEIN NARX-RELATED"/>
    <property type="match status" value="1"/>
</dbReference>
<feature type="transmembrane region" description="Helical" evidence="7">
    <location>
        <begin position="377"/>
        <end position="398"/>
    </location>
</feature>
<keyword evidence="5" id="KW-0902">Two-component regulatory system</keyword>
<dbReference type="GO" id="GO:0000160">
    <property type="term" value="P:phosphorelay signal transduction system"/>
    <property type="evidence" value="ECO:0007669"/>
    <property type="project" value="UniProtKB-KW"/>
</dbReference>
<feature type="transmembrane region" description="Helical" evidence="7">
    <location>
        <begin position="311"/>
        <end position="334"/>
    </location>
</feature>